<sequence length="353" mass="40244">MPFHEDFSCPHCGDLTTCQWIVVDGTALAPMRNTVELDTLRDHPVLVGGGLWHGTKSSNRAFLPSESLQNQLKHLSMTTSTHPSTLTPPPYLAQLLQLTMTEQDGSIFFNIPEKPWYRFFHDLSKSTSVYNGLIMNPAIVAAELNMWIESKCLSQRARKVFRDYFPTLNLVIAHERDDFCPPVHLMTQPESPETLFSIFYSRFPDADRVVIYDNACNYHEYCMNREPQFFANQVTKQDRIHAKGHVGCTIGHNLDEFWWAKAVNSQVAEQGNALLDGVKKQSTFMTIGHYALFVRFVMANMNRRKITNFISRASTSALEEFREVAQAIAKINSVVFGRSSTRRCTCAFCNREV</sequence>
<accession>W4G555</accession>
<dbReference type="EMBL" id="KI913145">
    <property type="protein sequence ID" value="ETV74159.1"/>
    <property type="molecule type" value="Genomic_DNA"/>
</dbReference>
<dbReference type="AlphaFoldDB" id="W4G555"/>
<dbReference type="STRING" id="112090.W4G555"/>
<protein>
    <submittedName>
        <fullName evidence="1">Uncharacterized protein</fullName>
    </submittedName>
</protein>
<name>W4G555_APHAT</name>
<gene>
    <name evidence="1" type="ORF">H257_11125</name>
</gene>
<dbReference type="OrthoDB" id="6073341at2759"/>
<dbReference type="GeneID" id="20813121"/>
<dbReference type="PANTHER" id="PTHR34305">
    <property type="entry name" value="EXPRESSED PROTEIN"/>
    <property type="match status" value="1"/>
</dbReference>
<dbReference type="PANTHER" id="PTHR34305:SF1">
    <property type="entry name" value="SWIM-TYPE DOMAIN-CONTAINING PROTEIN"/>
    <property type="match status" value="1"/>
</dbReference>
<evidence type="ECO:0000313" key="1">
    <source>
        <dbReference type="EMBL" id="ETV74159.1"/>
    </source>
</evidence>
<proteinExistence type="predicted"/>
<reference evidence="1" key="1">
    <citation type="submission" date="2013-12" db="EMBL/GenBank/DDBJ databases">
        <title>The Genome Sequence of Aphanomyces astaci APO3.</title>
        <authorList>
            <consortium name="The Broad Institute Genomics Platform"/>
            <person name="Russ C."/>
            <person name="Tyler B."/>
            <person name="van West P."/>
            <person name="Dieguez-Uribeondo J."/>
            <person name="Young S.K."/>
            <person name="Zeng Q."/>
            <person name="Gargeya S."/>
            <person name="Fitzgerald M."/>
            <person name="Abouelleil A."/>
            <person name="Alvarado L."/>
            <person name="Chapman S.B."/>
            <person name="Gainer-Dewar J."/>
            <person name="Goldberg J."/>
            <person name="Griggs A."/>
            <person name="Gujja S."/>
            <person name="Hansen M."/>
            <person name="Howarth C."/>
            <person name="Imamovic A."/>
            <person name="Ireland A."/>
            <person name="Larimer J."/>
            <person name="McCowan C."/>
            <person name="Murphy C."/>
            <person name="Pearson M."/>
            <person name="Poon T.W."/>
            <person name="Priest M."/>
            <person name="Roberts A."/>
            <person name="Saif S."/>
            <person name="Shea T."/>
            <person name="Sykes S."/>
            <person name="Wortman J."/>
            <person name="Nusbaum C."/>
            <person name="Birren B."/>
        </authorList>
    </citation>
    <scope>NUCLEOTIDE SEQUENCE [LARGE SCALE GENOMIC DNA]</scope>
    <source>
        <strain evidence="1">APO3</strain>
    </source>
</reference>
<dbReference type="VEuPathDB" id="FungiDB:H257_11125"/>
<dbReference type="RefSeq" id="XP_009836265.1">
    <property type="nucleotide sequence ID" value="XM_009837963.1"/>
</dbReference>
<organism evidence="1">
    <name type="scientific">Aphanomyces astaci</name>
    <name type="common">Crayfish plague agent</name>
    <dbReference type="NCBI Taxonomy" id="112090"/>
    <lineage>
        <taxon>Eukaryota</taxon>
        <taxon>Sar</taxon>
        <taxon>Stramenopiles</taxon>
        <taxon>Oomycota</taxon>
        <taxon>Saprolegniomycetes</taxon>
        <taxon>Saprolegniales</taxon>
        <taxon>Verrucalvaceae</taxon>
        <taxon>Aphanomyces</taxon>
    </lineage>
</organism>